<accession>A0A844KR91</accession>
<dbReference type="InterPro" id="IPR050490">
    <property type="entry name" value="Bact_solute-bd_prot1"/>
</dbReference>
<evidence type="ECO:0000256" key="4">
    <source>
        <dbReference type="SAM" id="SignalP"/>
    </source>
</evidence>
<dbReference type="PANTHER" id="PTHR43649">
    <property type="entry name" value="ARABINOSE-BINDING PROTEIN-RELATED"/>
    <property type="match status" value="1"/>
</dbReference>
<proteinExistence type="inferred from homology"/>
<protein>
    <submittedName>
        <fullName evidence="5">Extracellular solute-binding protein</fullName>
    </submittedName>
</protein>
<comment type="similarity">
    <text evidence="1">Belongs to the bacterial solute-binding protein 1 family.</text>
</comment>
<evidence type="ECO:0000313" key="6">
    <source>
        <dbReference type="Proteomes" id="UP000446657"/>
    </source>
</evidence>
<evidence type="ECO:0000313" key="5">
    <source>
        <dbReference type="EMBL" id="MTR83055.1"/>
    </source>
</evidence>
<dbReference type="EMBL" id="WNAL01000048">
    <property type="protein sequence ID" value="MTR83055.1"/>
    <property type="molecule type" value="Genomic_DNA"/>
</dbReference>
<dbReference type="RefSeq" id="WP_155177667.1">
    <property type="nucleotide sequence ID" value="NZ_JAJCJO010000010.1"/>
</dbReference>
<sequence length="592" mass="65091">MKKKNVQRALALALAATMLAGTVAGCGKSSDSDSTQGGKSSNGKYAKELTIDVFDSQANFQGEQTGWFAKLIKDKFNIKLNIIAPNVAGGGDTLYQTRSANGNLGDLIITNLDSSRLKDMVTAGLVLDMSDYIKDEKYLQDRMDAINTASKLSGTDGVWAVPSEISNQPATEPCEASEPTNAPSLRWDVYGEVGYPEMDTLEDMIPVLEQMQEKAKGTSKDGKDVYALSLFKDWDGDTMQNAGAFCALYGYENLGFALGKVDGSEIQSVIDSDSMYVRALKFLFEANQKGLIDPESTTQNFDTLQTKFRNGDVLYSFWPWLGAGVYNTTENTSEGKGFASATIKDMKCLSYGSMPDGKMSVGIMVGSQTKDPQRMVDFINWLYSPEGIEASSAQSGGNCGPEGLTWEMKDGKPVLTDFGVKAFVDIDESLKVPDEWGSGTWKDGVSALNFKANGIVDTDPDTGICYNYQRWDDYLEKTSTKLKEDWSAHNDGDTTEIEHFEKTGNLLVLPGTNYSTPEYSTDISTIKEQCKQTIVADSWQMVFAKNEAEFNKILKDMQDTVKGLGYDQVFEVDKKDYEDKVKCINDVLSESK</sequence>
<keyword evidence="3 4" id="KW-0732">Signal</keyword>
<dbReference type="SUPFAM" id="SSF53850">
    <property type="entry name" value="Periplasmic binding protein-like II"/>
    <property type="match status" value="1"/>
</dbReference>
<keyword evidence="2" id="KW-0813">Transport</keyword>
<feature type="signal peptide" evidence="4">
    <location>
        <begin position="1"/>
        <end position="20"/>
    </location>
</feature>
<gene>
    <name evidence="5" type="ORF">GMD30_15530</name>
</gene>
<name>A0A844KR91_9FIRM</name>
<feature type="chain" id="PRO_5038559632" evidence="4">
    <location>
        <begin position="21"/>
        <end position="592"/>
    </location>
</feature>
<dbReference type="PANTHER" id="PTHR43649:SF34">
    <property type="entry name" value="ABC TRANSPORTER PERIPLASMIC-BINDING PROTEIN YCJN-RELATED"/>
    <property type="match status" value="1"/>
</dbReference>
<reference evidence="5 6" key="1">
    <citation type="journal article" date="2019" name="Nat. Med.">
        <title>A library of human gut bacterial isolates paired with longitudinal multiomics data enables mechanistic microbiome research.</title>
        <authorList>
            <person name="Poyet M."/>
            <person name="Groussin M."/>
            <person name="Gibbons S.M."/>
            <person name="Avila-Pacheco J."/>
            <person name="Jiang X."/>
            <person name="Kearney S.M."/>
            <person name="Perrotta A.R."/>
            <person name="Berdy B."/>
            <person name="Zhao S."/>
            <person name="Lieberman T.D."/>
            <person name="Swanson P.K."/>
            <person name="Smith M."/>
            <person name="Roesemann S."/>
            <person name="Alexander J.E."/>
            <person name="Rich S.A."/>
            <person name="Livny J."/>
            <person name="Vlamakis H."/>
            <person name="Clish C."/>
            <person name="Bullock K."/>
            <person name="Deik A."/>
            <person name="Scott J."/>
            <person name="Pierce K.A."/>
            <person name="Xavier R.J."/>
            <person name="Alm E.J."/>
        </authorList>
    </citation>
    <scope>NUCLEOTIDE SEQUENCE [LARGE SCALE GENOMIC DNA]</scope>
    <source>
        <strain evidence="5 6">BIOML-A1</strain>
    </source>
</reference>
<dbReference type="PROSITE" id="PS51257">
    <property type="entry name" value="PROKAR_LIPOPROTEIN"/>
    <property type="match status" value="1"/>
</dbReference>
<evidence type="ECO:0000256" key="1">
    <source>
        <dbReference type="ARBA" id="ARBA00008520"/>
    </source>
</evidence>
<dbReference type="Proteomes" id="UP000446657">
    <property type="component" value="Unassembled WGS sequence"/>
</dbReference>
<evidence type="ECO:0000256" key="2">
    <source>
        <dbReference type="ARBA" id="ARBA00022448"/>
    </source>
</evidence>
<comment type="caution">
    <text evidence="5">The sequence shown here is derived from an EMBL/GenBank/DDBJ whole genome shotgun (WGS) entry which is preliminary data.</text>
</comment>
<dbReference type="AlphaFoldDB" id="A0A844KR91"/>
<organism evidence="5 6">
    <name type="scientific">Roseburia faecis</name>
    <dbReference type="NCBI Taxonomy" id="301302"/>
    <lineage>
        <taxon>Bacteria</taxon>
        <taxon>Bacillati</taxon>
        <taxon>Bacillota</taxon>
        <taxon>Clostridia</taxon>
        <taxon>Lachnospirales</taxon>
        <taxon>Lachnospiraceae</taxon>
        <taxon>Roseburia</taxon>
    </lineage>
</organism>
<evidence type="ECO:0000256" key="3">
    <source>
        <dbReference type="ARBA" id="ARBA00022729"/>
    </source>
</evidence>
<dbReference type="Gene3D" id="3.40.190.10">
    <property type="entry name" value="Periplasmic binding protein-like II"/>
    <property type="match status" value="2"/>
</dbReference>